<reference evidence="5" key="1">
    <citation type="journal article" date="2019" name="Int. J. Syst. Evol. Microbiol.">
        <title>The Global Catalogue of Microorganisms (GCM) 10K type strain sequencing project: providing services to taxonomists for standard genome sequencing and annotation.</title>
        <authorList>
            <consortium name="The Broad Institute Genomics Platform"/>
            <consortium name="The Broad Institute Genome Sequencing Center for Infectious Disease"/>
            <person name="Wu L."/>
            <person name="Ma J."/>
        </authorList>
    </citation>
    <scope>NUCLEOTIDE SEQUENCE [LARGE SCALE GENOMIC DNA]</scope>
    <source>
        <strain evidence="5">CGMCC-1.15741</strain>
    </source>
</reference>
<dbReference type="Proteomes" id="UP001596303">
    <property type="component" value="Unassembled WGS sequence"/>
</dbReference>
<comment type="similarity">
    <text evidence="1 2">Belongs to the BioY family.</text>
</comment>
<evidence type="ECO:0000313" key="4">
    <source>
        <dbReference type="EMBL" id="MFC6197593.1"/>
    </source>
</evidence>
<accession>A0ABW1S7U3</accession>
<dbReference type="RefSeq" id="WP_377376724.1">
    <property type="nucleotide sequence ID" value="NZ_JBHSSW010000005.1"/>
</dbReference>
<sequence length="182" mass="18503">MIFSKLSSSALLRLFLFVTLGVVALTASSYISVPMYPVPVTAQTAVVLLTGAVCGARLGTAIVLIWLGLALLGLPLLSDGKGGVSAFLGATGGYLVGFPIAACLAGLVTTKAGIRYDVLRFGVYLLLHVIILSLGGLWLSQKIGLESALANGVLPFLIGGVLKSALAAALVAVLPRQPGSKG</sequence>
<feature type="transmembrane region" description="Helical" evidence="3">
    <location>
        <begin position="86"/>
        <end position="109"/>
    </location>
</feature>
<proteinExistence type="inferred from homology"/>
<comment type="caution">
    <text evidence="4">The sequence shown here is derived from an EMBL/GenBank/DDBJ whole genome shotgun (WGS) entry which is preliminary data.</text>
</comment>
<dbReference type="EMBL" id="JBHSSW010000005">
    <property type="protein sequence ID" value="MFC6197593.1"/>
    <property type="molecule type" value="Genomic_DNA"/>
</dbReference>
<gene>
    <name evidence="4" type="ORF">ACFQDM_05860</name>
</gene>
<feature type="transmembrane region" description="Helical" evidence="3">
    <location>
        <begin position="12"/>
        <end position="33"/>
    </location>
</feature>
<evidence type="ECO:0000313" key="5">
    <source>
        <dbReference type="Proteomes" id="UP001596303"/>
    </source>
</evidence>
<dbReference type="PANTHER" id="PTHR34295:SF1">
    <property type="entry name" value="BIOTIN TRANSPORTER BIOY"/>
    <property type="match status" value="1"/>
</dbReference>
<keyword evidence="5" id="KW-1185">Reference proteome</keyword>
<feature type="transmembrane region" description="Helical" evidence="3">
    <location>
        <begin position="152"/>
        <end position="174"/>
    </location>
</feature>
<feature type="transmembrane region" description="Helical" evidence="3">
    <location>
        <begin position="45"/>
        <end position="74"/>
    </location>
</feature>
<dbReference type="PIRSF" id="PIRSF016661">
    <property type="entry name" value="BioY"/>
    <property type="match status" value="1"/>
</dbReference>
<evidence type="ECO:0000256" key="2">
    <source>
        <dbReference type="PIRNR" id="PIRNR016661"/>
    </source>
</evidence>
<organism evidence="4 5">
    <name type="scientific">Ponticaulis profundi</name>
    <dbReference type="NCBI Taxonomy" id="2665222"/>
    <lineage>
        <taxon>Bacteria</taxon>
        <taxon>Pseudomonadati</taxon>
        <taxon>Pseudomonadota</taxon>
        <taxon>Alphaproteobacteria</taxon>
        <taxon>Hyphomonadales</taxon>
        <taxon>Hyphomonadaceae</taxon>
        <taxon>Ponticaulis</taxon>
    </lineage>
</organism>
<name>A0ABW1S7U3_9PROT</name>
<feature type="transmembrane region" description="Helical" evidence="3">
    <location>
        <begin position="121"/>
        <end position="140"/>
    </location>
</feature>
<keyword evidence="2 3" id="KW-0472">Membrane</keyword>
<comment type="subcellular location">
    <subcellularLocation>
        <location evidence="2">Cell membrane</location>
        <topology evidence="2">Multi-pass membrane protein</topology>
    </subcellularLocation>
</comment>
<dbReference type="Gene3D" id="1.10.1760.20">
    <property type="match status" value="1"/>
</dbReference>
<dbReference type="Pfam" id="PF02632">
    <property type="entry name" value="BioY"/>
    <property type="match status" value="1"/>
</dbReference>
<dbReference type="InterPro" id="IPR003784">
    <property type="entry name" value="BioY"/>
</dbReference>
<keyword evidence="3" id="KW-1133">Transmembrane helix</keyword>
<evidence type="ECO:0000256" key="3">
    <source>
        <dbReference type="SAM" id="Phobius"/>
    </source>
</evidence>
<keyword evidence="2" id="KW-1003">Cell membrane</keyword>
<keyword evidence="3" id="KW-0812">Transmembrane</keyword>
<evidence type="ECO:0000256" key="1">
    <source>
        <dbReference type="ARBA" id="ARBA00010692"/>
    </source>
</evidence>
<dbReference type="PANTHER" id="PTHR34295">
    <property type="entry name" value="BIOTIN TRANSPORTER BIOY"/>
    <property type="match status" value="1"/>
</dbReference>
<protein>
    <recommendedName>
        <fullName evidence="2">Biotin transporter</fullName>
    </recommendedName>
</protein>
<keyword evidence="2" id="KW-0813">Transport</keyword>